<reference evidence="2" key="1">
    <citation type="journal article" date="2017" name="Gigascience">
        <title>The genome draft of coconut (Cocos nucifera).</title>
        <authorList>
            <person name="Xiao Y."/>
            <person name="Xu P."/>
            <person name="Fan H."/>
            <person name="Baudouin L."/>
            <person name="Xia W."/>
            <person name="Bocs S."/>
            <person name="Xu J."/>
            <person name="Li Q."/>
            <person name="Guo A."/>
            <person name="Zhou L."/>
            <person name="Li J."/>
            <person name="Wu Y."/>
            <person name="Ma Z."/>
            <person name="Armero A."/>
            <person name="Issali A.E."/>
            <person name="Liu N."/>
            <person name="Peng M."/>
            <person name="Yang Y."/>
        </authorList>
    </citation>
    <scope>NUCLEOTIDE SEQUENCE</scope>
    <source>
        <tissue evidence="2">Spear leaf of Hainan Tall coconut</tissue>
    </source>
</reference>
<keyword evidence="3" id="KW-1185">Reference proteome</keyword>
<feature type="coiled-coil region" evidence="1">
    <location>
        <begin position="44"/>
        <end position="125"/>
    </location>
</feature>
<dbReference type="Proteomes" id="UP000797356">
    <property type="component" value="Chromosome 6"/>
</dbReference>
<keyword evidence="1" id="KW-0175">Coiled coil</keyword>
<organism evidence="2 3">
    <name type="scientific">Cocos nucifera</name>
    <name type="common">Coconut palm</name>
    <dbReference type="NCBI Taxonomy" id="13894"/>
    <lineage>
        <taxon>Eukaryota</taxon>
        <taxon>Viridiplantae</taxon>
        <taxon>Streptophyta</taxon>
        <taxon>Embryophyta</taxon>
        <taxon>Tracheophyta</taxon>
        <taxon>Spermatophyta</taxon>
        <taxon>Magnoliopsida</taxon>
        <taxon>Liliopsida</taxon>
        <taxon>Arecaceae</taxon>
        <taxon>Arecoideae</taxon>
        <taxon>Cocoseae</taxon>
        <taxon>Attaleinae</taxon>
        <taxon>Cocos</taxon>
    </lineage>
</organism>
<evidence type="ECO:0000313" key="2">
    <source>
        <dbReference type="EMBL" id="KAG1347107.1"/>
    </source>
</evidence>
<accession>A0A8K0N3I3</accession>
<proteinExistence type="predicted"/>
<reference evidence="2" key="2">
    <citation type="submission" date="2019-07" db="EMBL/GenBank/DDBJ databases">
        <authorList>
            <person name="Yang Y."/>
            <person name="Bocs S."/>
            <person name="Baudouin L."/>
        </authorList>
    </citation>
    <scope>NUCLEOTIDE SEQUENCE</scope>
    <source>
        <tissue evidence="2">Spear leaf of Hainan Tall coconut</tissue>
    </source>
</reference>
<name>A0A8K0N3I3_COCNU</name>
<protein>
    <submittedName>
        <fullName evidence="2">Uncharacterized protein</fullName>
    </submittedName>
</protein>
<dbReference type="OrthoDB" id="772275at2759"/>
<comment type="caution">
    <text evidence="2">The sequence shown here is derived from an EMBL/GenBank/DDBJ whole genome shotgun (WGS) entry which is preliminary data.</text>
</comment>
<dbReference type="EMBL" id="CM017877">
    <property type="protein sequence ID" value="KAG1347107.1"/>
    <property type="molecule type" value="Genomic_DNA"/>
</dbReference>
<gene>
    <name evidence="2" type="ORF">COCNU_06G009360</name>
</gene>
<dbReference type="PANTHER" id="PTHR37174:SF2">
    <property type="entry name" value="FORKHEAD-ASSOCIATED DOMAIN PROTEIN"/>
    <property type="match status" value="1"/>
</dbReference>
<evidence type="ECO:0000256" key="1">
    <source>
        <dbReference type="SAM" id="Coils"/>
    </source>
</evidence>
<sequence>MISSPALIIPLKSRLPPASTTRRAVPFAAVAAASSSNQPHRMDTEQLRTQLDQLHAEAEITRSKANSARLRLMRLTEAAENLQKRASADVLVGKESEARELLIQKKKLMQALEKSKSRIEVLDKLSSKISEVISLKETQLIGHVAMNSGVSGIGSCQQVRFISPKYGDDDVSNKINSICTDLSKSGENKVPMTQDCEVNLPVDCQPNFEVSTGIVTSNDDNIISNLKDMSSCKDLLEHVDRQLRVVEIDLVEFIRLQSLKTENRQEQMNNEGDKKNKCKFHGLDVGVDDAREGIMWSGAREGSQGVNKAAVRHCIHEMEVKVKIFKMIF</sequence>
<dbReference type="PANTHER" id="PTHR37174">
    <property type="entry name" value="FORKHEAD-ASSOCIATED DOMAIN PROTEIN"/>
    <property type="match status" value="1"/>
</dbReference>
<evidence type="ECO:0000313" key="3">
    <source>
        <dbReference type="Proteomes" id="UP000797356"/>
    </source>
</evidence>
<dbReference type="AlphaFoldDB" id="A0A8K0N3I3"/>